<dbReference type="EMBL" id="VSSQ01085130">
    <property type="protein sequence ID" value="MPN32882.1"/>
    <property type="molecule type" value="Genomic_DNA"/>
</dbReference>
<proteinExistence type="predicted"/>
<evidence type="ECO:0000313" key="1">
    <source>
        <dbReference type="EMBL" id="MPN32882.1"/>
    </source>
</evidence>
<protein>
    <submittedName>
        <fullName evidence="1">Uncharacterized protein</fullName>
    </submittedName>
</protein>
<accession>A0A645H3I3</accession>
<comment type="caution">
    <text evidence="1">The sequence shown here is derived from an EMBL/GenBank/DDBJ whole genome shotgun (WGS) entry which is preliminary data.</text>
</comment>
<gene>
    <name evidence="1" type="ORF">SDC9_180365</name>
</gene>
<reference evidence="1" key="1">
    <citation type="submission" date="2019-08" db="EMBL/GenBank/DDBJ databases">
        <authorList>
            <person name="Kucharzyk K."/>
            <person name="Murdoch R.W."/>
            <person name="Higgins S."/>
            <person name="Loffler F."/>
        </authorList>
    </citation>
    <scope>NUCLEOTIDE SEQUENCE</scope>
</reference>
<organism evidence="1">
    <name type="scientific">bioreactor metagenome</name>
    <dbReference type="NCBI Taxonomy" id="1076179"/>
    <lineage>
        <taxon>unclassified sequences</taxon>
        <taxon>metagenomes</taxon>
        <taxon>ecological metagenomes</taxon>
    </lineage>
</organism>
<dbReference type="AlphaFoldDB" id="A0A645H3I3"/>
<name>A0A645H3I3_9ZZZZ</name>
<sequence>MIFKIGEVTGGIPELEQRRIIDLVMITDGVLREIGELLLIEPIVAGVEIDAHACQAIVDQRLRGSGFCLPLCIGNQLSDVEGLRGGRGTAGGEIGLECDGVDLLELVGLDVAHVAILGEDI</sequence>